<keyword evidence="11" id="KW-1185">Reference proteome</keyword>
<gene>
    <name evidence="10" type="ORF">THRCLA_03603</name>
</gene>
<dbReference type="PANTHER" id="PTHR12596">
    <property type="entry name" value="EXPORTIN 4,7-RELATED"/>
    <property type="match status" value="1"/>
</dbReference>
<reference evidence="10 11" key="1">
    <citation type="journal article" date="2014" name="Genome Biol. Evol.">
        <title>The secreted proteins of Achlya hypogyna and Thraustotheca clavata identify the ancestral oomycete secretome and reveal gene acquisitions by horizontal gene transfer.</title>
        <authorList>
            <person name="Misner I."/>
            <person name="Blouin N."/>
            <person name="Leonard G."/>
            <person name="Richards T.A."/>
            <person name="Lane C.E."/>
        </authorList>
    </citation>
    <scope>NUCLEOTIDE SEQUENCE [LARGE SCALE GENOMIC DNA]</scope>
    <source>
        <strain evidence="10 11">ATCC 34112</strain>
    </source>
</reference>
<comment type="caution">
    <text evidence="10">The sequence shown here is derived from an EMBL/GenBank/DDBJ whole genome shotgun (WGS) entry which is preliminary data.</text>
</comment>
<keyword evidence="7" id="KW-0539">Nucleus</keyword>
<evidence type="ECO:0000256" key="5">
    <source>
        <dbReference type="ARBA" id="ARBA00022490"/>
    </source>
</evidence>
<comment type="similarity">
    <text evidence="3">Belongs to the exportin family.</text>
</comment>
<dbReference type="InterPro" id="IPR011989">
    <property type="entry name" value="ARM-like"/>
</dbReference>
<dbReference type="SUPFAM" id="SSF48371">
    <property type="entry name" value="ARM repeat"/>
    <property type="match status" value="2"/>
</dbReference>
<dbReference type="GO" id="GO:0006611">
    <property type="term" value="P:protein export from nucleus"/>
    <property type="evidence" value="ECO:0007669"/>
    <property type="project" value="TreeGrafter"/>
</dbReference>
<organism evidence="10 11">
    <name type="scientific">Thraustotheca clavata</name>
    <dbReference type="NCBI Taxonomy" id="74557"/>
    <lineage>
        <taxon>Eukaryota</taxon>
        <taxon>Sar</taxon>
        <taxon>Stramenopiles</taxon>
        <taxon>Oomycota</taxon>
        <taxon>Saprolegniomycetes</taxon>
        <taxon>Saprolegniales</taxon>
        <taxon>Achlyaceae</taxon>
        <taxon>Thraustotheca</taxon>
    </lineage>
</organism>
<keyword evidence="6" id="KW-0653">Protein transport</keyword>
<proteinExistence type="inferred from homology"/>
<protein>
    <recommendedName>
        <fullName evidence="8">Exportin-4</fullName>
    </recommendedName>
</protein>
<dbReference type="Gene3D" id="1.25.10.10">
    <property type="entry name" value="Leucine-rich Repeat Variant"/>
    <property type="match status" value="1"/>
</dbReference>
<evidence type="ECO:0000256" key="4">
    <source>
        <dbReference type="ARBA" id="ARBA00022448"/>
    </source>
</evidence>
<dbReference type="GO" id="GO:0005737">
    <property type="term" value="C:cytoplasm"/>
    <property type="evidence" value="ECO:0007669"/>
    <property type="project" value="UniProtKB-SubCell"/>
</dbReference>
<evidence type="ECO:0000256" key="3">
    <source>
        <dbReference type="ARBA" id="ARBA00009466"/>
    </source>
</evidence>
<evidence type="ECO:0000256" key="2">
    <source>
        <dbReference type="ARBA" id="ARBA00004496"/>
    </source>
</evidence>
<dbReference type="PANTHER" id="PTHR12596:SF1">
    <property type="entry name" value="EXPORTIN-4"/>
    <property type="match status" value="1"/>
</dbReference>
<dbReference type="OrthoDB" id="5548448at2759"/>
<dbReference type="InterPro" id="IPR016024">
    <property type="entry name" value="ARM-type_fold"/>
</dbReference>
<evidence type="ECO:0000256" key="1">
    <source>
        <dbReference type="ARBA" id="ARBA00004123"/>
    </source>
</evidence>
<dbReference type="Proteomes" id="UP000243217">
    <property type="component" value="Unassembled WGS sequence"/>
</dbReference>
<evidence type="ECO:0000256" key="6">
    <source>
        <dbReference type="ARBA" id="ARBA00022927"/>
    </source>
</evidence>
<feature type="non-terminal residue" evidence="10">
    <location>
        <position position="1755"/>
    </location>
</feature>
<dbReference type="EMBL" id="JNBS01000675">
    <property type="protein sequence ID" value="OQS04132.1"/>
    <property type="molecule type" value="Genomic_DNA"/>
</dbReference>
<evidence type="ECO:0000256" key="7">
    <source>
        <dbReference type="ARBA" id="ARBA00023242"/>
    </source>
</evidence>
<dbReference type="Pfam" id="PF08767">
    <property type="entry name" value="CRM1_C"/>
    <property type="match status" value="1"/>
</dbReference>
<evidence type="ECO:0000313" key="10">
    <source>
        <dbReference type="EMBL" id="OQS04132.1"/>
    </source>
</evidence>
<evidence type="ECO:0000256" key="8">
    <source>
        <dbReference type="ARBA" id="ARBA00040444"/>
    </source>
</evidence>
<keyword evidence="5" id="KW-0963">Cytoplasm</keyword>
<keyword evidence="4" id="KW-0813">Transport</keyword>
<dbReference type="InterPro" id="IPR014877">
    <property type="entry name" value="XPO1_C_dom"/>
</dbReference>
<accession>A0A1W0A1G2</accession>
<dbReference type="InterPro" id="IPR044189">
    <property type="entry name" value="XPO4/7-like"/>
</dbReference>
<evidence type="ECO:0000259" key="9">
    <source>
        <dbReference type="Pfam" id="PF08767"/>
    </source>
</evidence>
<comment type="subcellular location">
    <subcellularLocation>
        <location evidence="2">Cytoplasm</location>
    </subcellularLocation>
    <subcellularLocation>
        <location evidence="1">Nucleus</location>
    </subcellularLocation>
</comment>
<feature type="domain" description="Exportin-1 C-terminal" evidence="9">
    <location>
        <begin position="857"/>
        <end position="959"/>
    </location>
</feature>
<dbReference type="GO" id="GO:0005049">
    <property type="term" value="F:nuclear export signal receptor activity"/>
    <property type="evidence" value="ECO:0007669"/>
    <property type="project" value="InterPro"/>
</dbReference>
<dbReference type="GO" id="GO:0005643">
    <property type="term" value="C:nuclear pore"/>
    <property type="evidence" value="ECO:0007669"/>
    <property type="project" value="TreeGrafter"/>
</dbReference>
<sequence length="1755" mass="195721">MELVEQACAAFASSQSSAERAAAERVLHEFKQSSNARGDAVLLLRNSVVPFAQFHAITTIRELSLLERVSDRERYDMIDMLLQHVCAAYDRLQSFVSSAVLVTTAVLIKRNWLAMNTNERRQMLGNIAALYQSDGPKASLIATKLLLAFVTEMTGGSDKKASAMGQPLAFHKACRQALENDGLRDILALSLSLIQQPLAPEVLHQGYLLCVEILAWHEVLNDQGSNSCLIELPNDQSKALLLQPSTLLQAMKQTYVTYPNESNLRHTIRQFLLQLASLTGAIFESSAEQLNYLQLLFIEALNMLECNLGQDTKEAEVIDMCQLVLRVCSNWGTLTTTEMATGLIESSTRLSCTLLQLAIQNASTTTTASDIWEMEGLDVLIDAWSIVIRKCGETNPSLHEATTSVVSLYIQLRLRMCGLDADEDENDDMEELVSKTIVEQVELVSALARLQPTQTLTLLHKLLTDIVSERSSFPNPTVENPQYSQLLERMHFLVLFSGIVLADDFRGEKPAMPSCYAGVAPLVTQVVGLLLQIAIDEMNLVRQQPHSPALSPFLSEQLLQTIIRISMTYFCQEPNSLPTQIQSTFPNESVVQVLLQVAIVYLTSWPTQPHIVTYAIDILLIFQNPSGAHQVLLQADFTTLVNSIFDVNAALFRRLSSQNRGLLLEALVRILVATPQSAATLPQLTATWFDTMQRLSASQGDVKATHAMEQQTEVLLEMLTGVARASESRSHEHITQVVLPYFPVIVQLLHKFHDVAIIVTLVLKFACDFVEANIAYANASNAMTIYQGCHELIRVYTSYNQGRSSHIANAEEENFEDVLMLLTLLSHLVSKDVIDFAESNEVSMQSQSVFYTTKPYVVFAGLHQVIPLMTASLLQYPRLSLQYFTLVSYLVDVYPDKLLHLSPDLLEMLLQSLVVGMQHTENEIIRYSFQAVSELASYHFKHHKHQTSSMFVTFINVILRLMVFESCSSVVLDGCAVALYPLLLVEKEQFYNIASTFCSEFPPELQEQLMNAFSALSQHIVQECTRANAMVTDMINSMGQNADDYLRGILKKNSSMSAEEASYLRSKLSEAMEWGKPVGDCSDGLATNTHLADVNDICFSQPLFQQCDTLAKTVPQYFSNIHNVLTERLLDEKAAGIVQNGALTPIASEFVQAITLLWISSKRTPKQQCLISTPLWEFSYSHYDFRRSSCNDLEAQSECNVANQQVTDMTNSMGLNANLYLEGVLLKNASVTPQQVSYLRSKLSEAMEWGKPVGDCSNGLATNTHLANVNDICYSQPLFDQCDALAKTVPQYFKNIHNILTERLLADTLNSSVPGIVQNGNLTPLALEFVEAMKNRDSIQRETNKIRCKGYNSTILDYPLQLLSPTFLKTKKFFHFLNFMLSLLFVLLTLVDGRCYCPPICSFPPCGSNAGWYLRSYCNDLEAQSECTRANDMVTDMINSMGQNADKYLRGLLHNNTSVSAEEASYLRSKLSEAMEWGKPVGDCSDGLATNTNLADVLDICFSQPLFQQCNSLAQTVPQYFNNIHNVLTEHLINESASGISENGALTPLAMEFVQVIRVRDTIQREENKIRLHSRCYCPPQCSFPVCSSSGDFRRSTCNDLEAQSECNVANDQVTDMVNSMGLNANLYLEGVLLKNASVTPQQISYLRSKLSEAMEWGKPVGDCSNGLATNTHLANVNDICYSQPLFEQCDLLAKTVPQYFKNIHNIISERLLADALKGSVSGIIENGNLTQLSREFVQAMKNRDSIQRETNKIR</sequence>
<evidence type="ECO:0000313" key="11">
    <source>
        <dbReference type="Proteomes" id="UP000243217"/>
    </source>
</evidence>
<name>A0A1W0A1G2_9STRA</name>
<dbReference type="STRING" id="74557.A0A1W0A1G2"/>